<evidence type="ECO:0000313" key="3">
    <source>
        <dbReference type="Proteomes" id="UP000198775"/>
    </source>
</evidence>
<dbReference type="EMBL" id="FOCX01000026">
    <property type="protein sequence ID" value="SEP00062.1"/>
    <property type="molecule type" value="Genomic_DNA"/>
</dbReference>
<dbReference type="RefSeq" id="WP_170845494.1">
    <property type="nucleotide sequence ID" value="NZ_FOCX01000026.1"/>
</dbReference>
<reference evidence="3" key="1">
    <citation type="submission" date="2016-10" db="EMBL/GenBank/DDBJ databases">
        <authorList>
            <person name="Varghese N."/>
            <person name="Submissions S."/>
        </authorList>
    </citation>
    <scope>NUCLEOTIDE SEQUENCE [LARGE SCALE GENOMIC DNA]</scope>
    <source>
        <strain evidence="3">IBRC-M 10043</strain>
    </source>
</reference>
<gene>
    <name evidence="2" type="ORF">SAMN05216388_102646</name>
</gene>
<protein>
    <recommendedName>
        <fullName evidence="1">DUF6884 domain-containing protein</fullName>
    </recommendedName>
</protein>
<evidence type="ECO:0000259" key="1">
    <source>
        <dbReference type="Pfam" id="PF21818"/>
    </source>
</evidence>
<dbReference type="InterPro" id="IPR049251">
    <property type="entry name" value="DUF6884"/>
</dbReference>
<dbReference type="AlphaFoldDB" id="A0A1H8U9W6"/>
<feature type="domain" description="DUF6884" evidence="1">
    <location>
        <begin position="14"/>
        <end position="159"/>
    </location>
</feature>
<evidence type="ECO:0000313" key="2">
    <source>
        <dbReference type="EMBL" id="SEP00062.1"/>
    </source>
</evidence>
<dbReference type="Proteomes" id="UP000198775">
    <property type="component" value="Unassembled WGS sequence"/>
</dbReference>
<organism evidence="2 3">
    <name type="scientific">Halorientalis persicus</name>
    <dbReference type="NCBI Taxonomy" id="1367881"/>
    <lineage>
        <taxon>Archaea</taxon>
        <taxon>Methanobacteriati</taxon>
        <taxon>Methanobacteriota</taxon>
        <taxon>Stenosarchaea group</taxon>
        <taxon>Halobacteria</taxon>
        <taxon>Halobacteriales</taxon>
        <taxon>Haloarculaceae</taxon>
        <taxon>Halorientalis</taxon>
    </lineage>
</organism>
<dbReference type="Pfam" id="PF21818">
    <property type="entry name" value="DUF6884"/>
    <property type="match status" value="1"/>
</dbReference>
<proteinExistence type="predicted"/>
<sequence>MANALHTTRGTTDIALIACGSSKQDLDDGETVPAKDLYNSSYASLKQEFSEELCDDQLILSGEHGVVEPNEPLTTYDASLRPQDDSYIGDEAVAEWADQVCVELATQLHEREPVGTIVVLATSHYLPEQVRSVLSEYRTVYPFEEHDFDGIGDQMGWLRKTIDANESLPPFHTTTR</sequence>
<accession>A0A1H8U9W6</accession>
<keyword evidence="3" id="KW-1185">Reference proteome</keyword>
<name>A0A1H8U9W6_9EURY</name>
<dbReference type="OrthoDB" id="206471at2157"/>